<sequence length="305" mass="34223">MPTWRPGLERRGDRTGTPQNLMVKMIAGLLQNARSLVEARILEESLPTFMRGTTGGPQDSLSKDTAVGVKLEEIDYYFKEERRNKLDMAFKIRAREILNSSIQEPINPEDPTLWPSGSETMKLRSRQLSERPARNFCSQRCDGGYCTCHRWPGHAGGLVSKPFEKRRLQSPRASMSSAAVAFPANARAPNSSSQETPPPPMVSGKPVDFRRQELSWQVLYQHERGMTPTADRRECVDGFMRILDNYSYRDCPSNAVVERHGGAVARQCEHDQLLGRHHAVVNVLEPGPAGPLVLYSICCPRQGYS</sequence>
<organism evidence="1 2">
    <name type="scientific">Amylocarpus encephaloides</name>
    <dbReference type="NCBI Taxonomy" id="45428"/>
    <lineage>
        <taxon>Eukaryota</taxon>
        <taxon>Fungi</taxon>
        <taxon>Dikarya</taxon>
        <taxon>Ascomycota</taxon>
        <taxon>Pezizomycotina</taxon>
        <taxon>Leotiomycetes</taxon>
        <taxon>Helotiales</taxon>
        <taxon>Helotiales incertae sedis</taxon>
        <taxon>Amylocarpus</taxon>
    </lineage>
</organism>
<dbReference type="AlphaFoldDB" id="A0A9P7YT47"/>
<keyword evidence="2" id="KW-1185">Reference proteome</keyword>
<reference evidence="1" key="1">
    <citation type="journal article" date="2021" name="IMA Fungus">
        <title>Genomic characterization of three marine fungi, including Emericellopsis atlantica sp. nov. with signatures of a generalist lifestyle and marine biomass degradation.</title>
        <authorList>
            <person name="Hagestad O.C."/>
            <person name="Hou L."/>
            <person name="Andersen J.H."/>
            <person name="Hansen E.H."/>
            <person name="Altermark B."/>
            <person name="Li C."/>
            <person name="Kuhnert E."/>
            <person name="Cox R.J."/>
            <person name="Crous P.W."/>
            <person name="Spatafora J.W."/>
            <person name="Lail K."/>
            <person name="Amirebrahimi M."/>
            <person name="Lipzen A."/>
            <person name="Pangilinan J."/>
            <person name="Andreopoulos W."/>
            <person name="Hayes R.D."/>
            <person name="Ng V."/>
            <person name="Grigoriev I.V."/>
            <person name="Jackson S.A."/>
            <person name="Sutton T.D.S."/>
            <person name="Dobson A.D.W."/>
            <person name="Rama T."/>
        </authorList>
    </citation>
    <scope>NUCLEOTIDE SEQUENCE</scope>
    <source>
        <strain evidence="1">TRa018bII</strain>
    </source>
</reference>
<evidence type="ECO:0000313" key="2">
    <source>
        <dbReference type="Proteomes" id="UP000824998"/>
    </source>
</evidence>
<dbReference type="EMBL" id="MU251360">
    <property type="protein sequence ID" value="KAG9239257.1"/>
    <property type="molecule type" value="Genomic_DNA"/>
</dbReference>
<name>A0A9P7YT47_9HELO</name>
<protein>
    <submittedName>
        <fullName evidence="1">Uncharacterized protein</fullName>
    </submittedName>
</protein>
<dbReference type="Proteomes" id="UP000824998">
    <property type="component" value="Unassembled WGS sequence"/>
</dbReference>
<proteinExistence type="predicted"/>
<comment type="caution">
    <text evidence="1">The sequence shown here is derived from an EMBL/GenBank/DDBJ whole genome shotgun (WGS) entry which is preliminary data.</text>
</comment>
<evidence type="ECO:0000313" key="1">
    <source>
        <dbReference type="EMBL" id="KAG9239257.1"/>
    </source>
</evidence>
<accession>A0A9P7YT47</accession>
<gene>
    <name evidence="1" type="ORF">BJ875DRAFT_436689</name>
</gene>